<evidence type="ECO:0008006" key="3">
    <source>
        <dbReference type="Google" id="ProtNLM"/>
    </source>
</evidence>
<dbReference type="STRING" id="5078.A0A135LW10"/>
<dbReference type="OMA" id="MFCERED"/>
<reference evidence="1 2" key="1">
    <citation type="journal article" date="2016" name="BMC Genomics">
        <title>Genome sequencing and secondary metabolism of the postharvest pathogen Penicillium griseofulvum.</title>
        <authorList>
            <person name="Banani H."/>
            <person name="Marcet-Houben M."/>
            <person name="Ballester A.R."/>
            <person name="Abbruscato P."/>
            <person name="Gonzalez-Candelas L."/>
            <person name="Gabaldon T."/>
            <person name="Spadaro D."/>
        </authorList>
    </citation>
    <scope>NUCLEOTIDE SEQUENCE [LARGE SCALE GENOMIC DNA]</scope>
    <source>
        <strain evidence="1 2">PG3</strain>
    </source>
</reference>
<keyword evidence="2" id="KW-1185">Reference proteome</keyword>
<evidence type="ECO:0000313" key="2">
    <source>
        <dbReference type="Proteomes" id="UP000070168"/>
    </source>
</evidence>
<name>A0A135LW10_PENPA</name>
<dbReference type="EMBL" id="LHQR01000014">
    <property type="protein sequence ID" value="KXG53164.1"/>
    <property type="molecule type" value="Genomic_DNA"/>
</dbReference>
<protein>
    <recommendedName>
        <fullName evidence="3">F-box domain-containing protein</fullName>
    </recommendedName>
</protein>
<dbReference type="Proteomes" id="UP000070168">
    <property type="component" value="Unassembled WGS sequence"/>
</dbReference>
<proteinExistence type="predicted"/>
<dbReference type="RefSeq" id="XP_040651699.1">
    <property type="nucleotide sequence ID" value="XM_040787927.1"/>
</dbReference>
<comment type="caution">
    <text evidence="1">The sequence shown here is derived from an EMBL/GenBank/DDBJ whole genome shotgun (WGS) entry which is preliminary data.</text>
</comment>
<accession>A0A135LW10</accession>
<organism evidence="1 2">
    <name type="scientific">Penicillium patulum</name>
    <name type="common">Penicillium griseofulvum</name>
    <dbReference type="NCBI Taxonomy" id="5078"/>
    <lineage>
        <taxon>Eukaryota</taxon>
        <taxon>Fungi</taxon>
        <taxon>Dikarya</taxon>
        <taxon>Ascomycota</taxon>
        <taxon>Pezizomycotina</taxon>
        <taxon>Eurotiomycetes</taxon>
        <taxon>Eurotiomycetidae</taxon>
        <taxon>Eurotiales</taxon>
        <taxon>Aspergillaceae</taxon>
        <taxon>Penicillium</taxon>
    </lineage>
</organism>
<dbReference type="GeneID" id="63703227"/>
<gene>
    <name evidence="1" type="ORF">PGRI_002140</name>
</gene>
<sequence>MDPFERLPTELISNILLFASDFVGLESLLTVSSRARAVFHDRPGLFFQELVELNSIASAAPIKTIIQKVLLLHNPSFDFHSLEEYIQCTESFHDQPRIYADGAEVLQMMPICVQIQRLACKCLQTMQQNFISVVGVSPAGPLSGSIRAQKAAKPFSWVEESNMYWALWHLRHYSDLHNYASRRNWPPNSMKRLKEYHRWNSVGTLTAEVISTVAAVLSDLGLSPIYSYPYLGEHDESIQGVWWYPSETPPPLFHSFDLERSMDITTWPLPPTPPDDIVTDAWQLDEGRCGKTPGHMEWYKNWARILAYQGPHPNYTMIRIQPYRRVGVFIWDLWRMYSTGLVLWNYREPRIRAPDWDAALVELVGVQPVPMEEWHARWFALAGDTC</sequence>
<dbReference type="AlphaFoldDB" id="A0A135LW10"/>
<evidence type="ECO:0000313" key="1">
    <source>
        <dbReference type="EMBL" id="KXG53164.1"/>
    </source>
</evidence>
<dbReference type="OrthoDB" id="4358152at2759"/>